<dbReference type="Gene3D" id="3.40.50.2300">
    <property type="match status" value="2"/>
</dbReference>
<keyword evidence="2 3" id="KW-0732">Signal</keyword>
<reference evidence="5 6" key="1">
    <citation type="submission" date="2019-10" db="EMBL/GenBank/DDBJ databases">
        <title>Glaciimonas soli sp. nov., a psychrophilic bacterium isolated from the forest soil of a high elevation mountain in Taiwan.</title>
        <authorList>
            <person name="Wang L.-T."/>
            <person name="Shieh W.Y."/>
        </authorList>
    </citation>
    <scope>NUCLEOTIDE SEQUENCE [LARGE SCALE GENOMIC DNA]</scope>
    <source>
        <strain evidence="5 6">GS1</strain>
    </source>
</reference>
<evidence type="ECO:0000256" key="2">
    <source>
        <dbReference type="ARBA" id="ARBA00022729"/>
    </source>
</evidence>
<dbReference type="OrthoDB" id="9777352at2"/>
<evidence type="ECO:0000313" key="6">
    <source>
        <dbReference type="Proteomes" id="UP000451565"/>
    </source>
</evidence>
<protein>
    <submittedName>
        <fullName evidence="5">ABC transporter substrate-binding protein</fullName>
    </submittedName>
</protein>
<accession>A0A843YSM3</accession>
<dbReference type="InterPro" id="IPR028081">
    <property type="entry name" value="Leu-bd"/>
</dbReference>
<dbReference type="SUPFAM" id="SSF53822">
    <property type="entry name" value="Periplasmic binding protein-like I"/>
    <property type="match status" value="1"/>
</dbReference>
<evidence type="ECO:0000256" key="1">
    <source>
        <dbReference type="ARBA" id="ARBA00010062"/>
    </source>
</evidence>
<feature type="domain" description="Leucine-binding protein" evidence="4">
    <location>
        <begin position="34"/>
        <end position="354"/>
    </location>
</feature>
<feature type="signal peptide" evidence="3">
    <location>
        <begin position="1"/>
        <end position="26"/>
    </location>
</feature>
<feature type="chain" id="PRO_5032659645" evidence="3">
    <location>
        <begin position="27"/>
        <end position="381"/>
    </location>
</feature>
<name>A0A843YSM3_9BURK</name>
<gene>
    <name evidence="5" type="ORF">GEV47_03160</name>
</gene>
<comment type="caution">
    <text evidence="5">The sequence shown here is derived from an EMBL/GenBank/DDBJ whole genome shotgun (WGS) entry which is preliminary data.</text>
</comment>
<dbReference type="PANTHER" id="PTHR47235:SF1">
    <property type="entry name" value="BLR6548 PROTEIN"/>
    <property type="match status" value="1"/>
</dbReference>
<dbReference type="InterPro" id="IPR028082">
    <property type="entry name" value="Peripla_BP_I"/>
</dbReference>
<organism evidence="5 6">
    <name type="scientific">Glaciimonas soli</name>
    <dbReference type="NCBI Taxonomy" id="2590999"/>
    <lineage>
        <taxon>Bacteria</taxon>
        <taxon>Pseudomonadati</taxon>
        <taxon>Pseudomonadota</taxon>
        <taxon>Betaproteobacteria</taxon>
        <taxon>Burkholderiales</taxon>
        <taxon>Oxalobacteraceae</taxon>
        <taxon>Glaciimonas</taxon>
    </lineage>
</organism>
<dbReference type="EMBL" id="WINI01000001">
    <property type="protein sequence ID" value="MQQ99685.1"/>
    <property type="molecule type" value="Genomic_DNA"/>
</dbReference>
<evidence type="ECO:0000256" key="3">
    <source>
        <dbReference type="SAM" id="SignalP"/>
    </source>
</evidence>
<evidence type="ECO:0000313" key="5">
    <source>
        <dbReference type="EMBL" id="MQQ99685.1"/>
    </source>
</evidence>
<evidence type="ECO:0000259" key="4">
    <source>
        <dbReference type="Pfam" id="PF13458"/>
    </source>
</evidence>
<dbReference type="Pfam" id="PF13458">
    <property type="entry name" value="Peripla_BP_6"/>
    <property type="match status" value="1"/>
</dbReference>
<sequence length="381" mass="40877">MKAHQKLSLVVGIGLLGLFMVGSANAEPGITSNTIVIGQSAGFTGTAGDEVKQATAGAQLYFDTVNKQGGVFGRKIVLESMDDGFEPKRTIENTHKLLTEKNAFALFLYRGTPTTESILSTITDAKVPLIAPVTGATSLHEPLQHYVFNVRSRYRQEVITDIEQLKGMGLMRYSVLVSNDSFGNDALEGVKQAIKKFNLPDPVIASYERNTVAVEAAVKKIFASNPQAVLLICTAKPCAAFIKEYRLAGGNQQLVTLSNVSSKAFVQSLGKDARGIGMTQVFPSPDSPVTAISKEFITAVKNHSELSDSYPAMEGYISAKVLVEGLRRTGNKPTREGLVSALESMGGYDLGGLSLKYGPSSHDGLNFIELTVISKGGYVMR</sequence>
<keyword evidence="6" id="KW-1185">Reference proteome</keyword>
<comment type="similarity">
    <text evidence="1">Belongs to the leucine-binding protein family.</text>
</comment>
<dbReference type="PANTHER" id="PTHR47235">
    <property type="entry name" value="BLR6548 PROTEIN"/>
    <property type="match status" value="1"/>
</dbReference>
<dbReference type="CDD" id="cd06326">
    <property type="entry name" value="PBP1_ABC_ligand_binding-like"/>
    <property type="match status" value="1"/>
</dbReference>
<proteinExistence type="inferred from homology"/>
<dbReference type="RefSeq" id="WP_153233238.1">
    <property type="nucleotide sequence ID" value="NZ_WINI01000001.1"/>
</dbReference>
<dbReference type="AlphaFoldDB" id="A0A843YSM3"/>
<dbReference type="Proteomes" id="UP000451565">
    <property type="component" value="Unassembled WGS sequence"/>
</dbReference>